<dbReference type="GO" id="GO:0009098">
    <property type="term" value="P:L-leucine biosynthetic process"/>
    <property type="evidence" value="ECO:0007669"/>
    <property type="project" value="UniProtKB-UniPathway"/>
</dbReference>
<comment type="catalytic activity">
    <reaction evidence="11 12">
        <text>L-leucine + 2-oxoglutarate = 4-methyl-2-oxopentanoate + L-glutamate</text>
        <dbReference type="Rhea" id="RHEA:18321"/>
        <dbReference type="ChEBI" id="CHEBI:16810"/>
        <dbReference type="ChEBI" id="CHEBI:17865"/>
        <dbReference type="ChEBI" id="CHEBI:29985"/>
        <dbReference type="ChEBI" id="CHEBI:57427"/>
        <dbReference type="EC" id="2.6.1.42"/>
    </reaction>
</comment>
<evidence type="ECO:0000256" key="3">
    <source>
        <dbReference type="ARBA" id="ARBA00004931"/>
    </source>
</evidence>
<organism evidence="13 14">
    <name type="scientific">Vicingus serpentipes</name>
    <dbReference type="NCBI Taxonomy" id="1926625"/>
    <lineage>
        <taxon>Bacteria</taxon>
        <taxon>Pseudomonadati</taxon>
        <taxon>Bacteroidota</taxon>
        <taxon>Flavobacteriia</taxon>
        <taxon>Flavobacteriales</taxon>
        <taxon>Vicingaceae</taxon>
        <taxon>Vicingus</taxon>
    </lineage>
</organism>
<evidence type="ECO:0000256" key="5">
    <source>
        <dbReference type="ARBA" id="ARBA00009320"/>
    </source>
</evidence>
<dbReference type="InterPro" id="IPR043132">
    <property type="entry name" value="BCAT-like_C"/>
</dbReference>
<dbReference type="InterPro" id="IPR050571">
    <property type="entry name" value="Class-IV_PLP-Dep_Aminotrnsfr"/>
</dbReference>
<dbReference type="Proteomes" id="UP000321721">
    <property type="component" value="Unassembled WGS sequence"/>
</dbReference>
<keyword evidence="12" id="KW-0028">Amino-acid biosynthesis</keyword>
<keyword evidence="12" id="KW-0100">Branched-chain amino acid biosynthesis</keyword>
<comment type="pathway">
    <text evidence="4 12">Amino-acid biosynthesis; L-leucine biosynthesis; L-leucine from 3-methyl-2-oxobutanoate: step 4/4.</text>
</comment>
<evidence type="ECO:0000256" key="11">
    <source>
        <dbReference type="ARBA" id="ARBA00049229"/>
    </source>
</evidence>
<accession>A0A5C6RUP1</accession>
<reference evidence="13 14" key="1">
    <citation type="submission" date="2019-08" db="EMBL/GenBank/DDBJ databases">
        <title>Genome of Vicingus serpentipes NCIMB 15042.</title>
        <authorList>
            <person name="Bowman J.P."/>
        </authorList>
    </citation>
    <scope>NUCLEOTIDE SEQUENCE [LARGE SCALE GENOMIC DNA]</scope>
    <source>
        <strain evidence="13 14">NCIMB 15042</strain>
    </source>
</reference>
<dbReference type="GO" id="GO:0052655">
    <property type="term" value="F:L-valine-2-oxoglutarate transaminase activity"/>
    <property type="evidence" value="ECO:0007669"/>
    <property type="project" value="RHEA"/>
</dbReference>
<name>A0A5C6RUP1_9FLAO</name>
<keyword evidence="14" id="KW-1185">Reference proteome</keyword>
<protein>
    <recommendedName>
        <fullName evidence="12">Branched-chain-amino-acid aminotransferase</fullName>
        <shortName evidence="12">BCAT</shortName>
        <ecNumber evidence="12">2.6.1.42</ecNumber>
    </recommendedName>
</protein>
<keyword evidence="7 12" id="KW-0808">Transferase</keyword>
<dbReference type="SUPFAM" id="SSF56752">
    <property type="entry name" value="D-aminoacid aminotransferase-like PLP-dependent enzymes"/>
    <property type="match status" value="1"/>
</dbReference>
<proteinExistence type="inferred from homology"/>
<evidence type="ECO:0000313" key="14">
    <source>
        <dbReference type="Proteomes" id="UP000321721"/>
    </source>
</evidence>
<sequence length="296" mass="33321">MYYNENTTVFLNGKWLKASEAKTDLYAQTLHYGNGVFEGIRSYDTEDGVQVFKAKEHYERLLYSAQKMHINMNYTVEELTSLTYELLEKNNLKDAYIRPLVYLGANMSLQPTEEVNVFLCAWEWGKYLGNDLLNLMTSSYQRPNPKSCHVEAKVVGHYTNSILATTEAKSKGFDEALLLDAKGNVAEGPGANFFYEKDGVIYTSPLGNILPGITRSTVIGLAKELNFKVVEKYFTPEEVKGADGAFFTGTAAEVAGIASLDGVNFKMKWEDTMGSELARMYKHRVSSREYKSFDLV</sequence>
<evidence type="ECO:0000256" key="6">
    <source>
        <dbReference type="ARBA" id="ARBA00022576"/>
    </source>
</evidence>
<dbReference type="Gene3D" id="3.20.10.10">
    <property type="entry name" value="D-amino Acid Aminotransferase, subunit A, domain 2"/>
    <property type="match status" value="1"/>
</dbReference>
<dbReference type="GO" id="GO:0052654">
    <property type="term" value="F:L-leucine-2-oxoglutarate transaminase activity"/>
    <property type="evidence" value="ECO:0007669"/>
    <property type="project" value="RHEA"/>
</dbReference>
<comment type="catalytic activity">
    <reaction evidence="10 12">
        <text>L-isoleucine + 2-oxoglutarate = (S)-3-methyl-2-oxopentanoate + L-glutamate</text>
        <dbReference type="Rhea" id="RHEA:24801"/>
        <dbReference type="ChEBI" id="CHEBI:16810"/>
        <dbReference type="ChEBI" id="CHEBI:29985"/>
        <dbReference type="ChEBI" id="CHEBI:35146"/>
        <dbReference type="ChEBI" id="CHEBI:58045"/>
        <dbReference type="EC" id="2.6.1.42"/>
    </reaction>
</comment>
<dbReference type="UniPathway" id="UPA00049">
    <property type="reaction ID" value="UER00062"/>
</dbReference>
<evidence type="ECO:0000256" key="8">
    <source>
        <dbReference type="ARBA" id="ARBA00022898"/>
    </source>
</evidence>
<dbReference type="OrthoDB" id="9804984at2"/>
<dbReference type="NCBIfam" id="TIGR01122">
    <property type="entry name" value="ilvE_I"/>
    <property type="match status" value="1"/>
</dbReference>
<evidence type="ECO:0000256" key="9">
    <source>
        <dbReference type="ARBA" id="ARBA00048212"/>
    </source>
</evidence>
<dbReference type="GO" id="GO:0052656">
    <property type="term" value="F:L-isoleucine-2-oxoglutarate transaminase activity"/>
    <property type="evidence" value="ECO:0007669"/>
    <property type="project" value="RHEA"/>
</dbReference>
<dbReference type="GO" id="GO:0009097">
    <property type="term" value="P:isoleucine biosynthetic process"/>
    <property type="evidence" value="ECO:0007669"/>
    <property type="project" value="UniProtKB-UniPathway"/>
</dbReference>
<evidence type="ECO:0000256" key="12">
    <source>
        <dbReference type="RuleBase" id="RU364094"/>
    </source>
</evidence>
<evidence type="ECO:0000256" key="4">
    <source>
        <dbReference type="ARBA" id="ARBA00005072"/>
    </source>
</evidence>
<dbReference type="InterPro" id="IPR005785">
    <property type="entry name" value="B_amino_transI"/>
</dbReference>
<dbReference type="UniPathway" id="UPA00048">
    <property type="reaction ID" value="UER00073"/>
</dbReference>
<comment type="caution">
    <text evidence="13">The sequence shown here is derived from an EMBL/GenBank/DDBJ whole genome shotgun (WGS) entry which is preliminary data.</text>
</comment>
<dbReference type="PANTHER" id="PTHR42743">
    <property type="entry name" value="AMINO-ACID AMINOTRANSFERASE"/>
    <property type="match status" value="1"/>
</dbReference>
<dbReference type="Gene3D" id="3.30.470.10">
    <property type="match status" value="1"/>
</dbReference>
<dbReference type="FunFam" id="3.20.10.10:FF:000002">
    <property type="entry name" value="D-alanine aminotransferase"/>
    <property type="match status" value="1"/>
</dbReference>
<comment type="pathway">
    <text evidence="2 12">Amino-acid biosynthesis; L-isoleucine biosynthesis; L-isoleucine from 2-oxobutanoate: step 4/4.</text>
</comment>
<evidence type="ECO:0000256" key="1">
    <source>
        <dbReference type="ARBA" id="ARBA00001933"/>
    </source>
</evidence>
<evidence type="ECO:0000256" key="2">
    <source>
        <dbReference type="ARBA" id="ARBA00004824"/>
    </source>
</evidence>
<keyword evidence="8 12" id="KW-0663">Pyridoxal phosphate</keyword>
<dbReference type="InterPro" id="IPR001544">
    <property type="entry name" value="Aminotrans_IV"/>
</dbReference>
<evidence type="ECO:0000313" key="13">
    <source>
        <dbReference type="EMBL" id="TXB65734.1"/>
    </source>
</evidence>
<dbReference type="EC" id="2.6.1.42" evidence="12"/>
<dbReference type="GO" id="GO:0009099">
    <property type="term" value="P:L-valine biosynthetic process"/>
    <property type="evidence" value="ECO:0007669"/>
    <property type="project" value="UniProtKB-UniPathway"/>
</dbReference>
<dbReference type="PANTHER" id="PTHR42743:SF11">
    <property type="entry name" value="AMINODEOXYCHORISMATE LYASE"/>
    <property type="match status" value="1"/>
</dbReference>
<comment type="cofactor">
    <cofactor evidence="1 12">
        <name>pyridoxal 5'-phosphate</name>
        <dbReference type="ChEBI" id="CHEBI:597326"/>
    </cofactor>
</comment>
<dbReference type="NCBIfam" id="NF005146">
    <property type="entry name" value="PRK06606.1"/>
    <property type="match status" value="1"/>
</dbReference>
<keyword evidence="6 12" id="KW-0032">Aminotransferase</keyword>
<dbReference type="InterPro" id="IPR036038">
    <property type="entry name" value="Aminotransferase-like"/>
</dbReference>
<dbReference type="InterPro" id="IPR043131">
    <property type="entry name" value="BCAT-like_N"/>
</dbReference>
<comment type="similarity">
    <text evidence="5 12">Belongs to the class-IV pyridoxal-phosphate-dependent aminotransferase family.</text>
</comment>
<evidence type="ECO:0000256" key="7">
    <source>
        <dbReference type="ARBA" id="ARBA00022679"/>
    </source>
</evidence>
<dbReference type="UniPathway" id="UPA00047">
    <property type="reaction ID" value="UER00058"/>
</dbReference>
<comment type="catalytic activity">
    <reaction evidence="9 12">
        <text>L-valine + 2-oxoglutarate = 3-methyl-2-oxobutanoate + L-glutamate</text>
        <dbReference type="Rhea" id="RHEA:24813"/>
        <dbReference type="ChEBI" id="CHEBI:11851"/>
        <dbReference type="ChEBI" id="CHEBI:16810"/>
        <dbReference type="ChEBI" id="CHEBI:29985"/>
        <dbReference type="ChEBI" id="CHEBI:57762"/>
        <dbReference type="EC" id="2.6.1.42"/>
    </reaction>
</comment>
<dbReference type="EMBL" id="VOOS01000002">
    <property type="protein sequence ID" value="TXB65734.1"/>
    <property type="molecule type" value="Genomic_DNA"/>
</dbReference>
<comment type="pathway">
    <text evidence="3 12">Amino-acid biosynthesis; L-valine biosynthesis; L-valine from pyruvate: step 4/4.</text>
</comment>
<dbReference type="AlphaFoldDB" id="A0A5C6RUP1"/>
<evidence type="ECO:0000256" key="10">
    <source>
        <dbReference type="ARBA" id="ARBA00048798"/>
    </source>
</evidence>
<dbReference type="RefSeq" id="WP_147098867.1">
    <property type="nucleotide sequence ID" value="NZ_VOOS01000002.1"/>
</dbReference>
<dbReference type="Pfam" id="PF01063">
    <property type="entry name" value="Aminotran_4"/>
    <property type="match status" value="1"/>
</dbReference>
<gene>
    <name evidence="12" type="primary">ilvE</name>
    <name evidence="13" type="ORF">FRY74_03985</name>
</gene>
<comment type="function">
    <text evidence="12">Acts on leucine, isoleucine and valine.</text>
</comment>